<name>A0A1X7S5B0_ZYMT9</name>
<gene>
    <name evidence="2" type="ORF">ZT3D7_G9974</name>
</gene>
<dbReference type="AlphaFoldDB" id="A0A1X7S5B0"/>
<feature type="compositionally biased region" description="Polar residues" evidence="1">
    <location>
        <begin position="98"/>
        <end position="107"/>
    </location>
</feature>
<dbReference type="EMBL" id="LT853701">
    <property type="protein sequence ID" value="SMQ54819.1"/>
    <property type="molecule type" value="Genomic_DNA"/>
</dbReference>
<accession>A0A1X7S5B0</accession>
<protein>
    <submittedName>
        <fullName evidence="2">Uncharacterized protein</fullName>
    </submittedName>
</protein>
<feature type="region of interest" description="Disordered" evidence="1">
    <location>
        <begin position="31"/>
        <end position="59"/>
    </location>
</feature>
<evidence type="ECO:0000313" key="2">
    <source>
        <dbReference type="EMBL" id="SMQ54819.1"/>
    </source>
</evidence>
<proteinExistence type="predicted"/>
<sequence length="297" mass="33390">MHGMMLKGQAEIKRFRHEAMLKEFQRVERETRVRDNAGRPNGNWTEGRGSGEIGPKAEALKKLDQNGEGESGNQTWCDTKTAKRLCPTKDMTEEKSSAAPSAQSTTGKRQHETIDRNKSAVPEHDRDLSRLLVAGSIHSAGEKLDRINPEENKKKELYKFFHLTYLQLQFRHDFLRAHRRCATGSHGCDHSHECGCTLGAETLLSASTGYAKTASWNQGFTFSVLRSASEEIWGRRAACENQDCDSAQDNTNADIELHHTRTNDNSKVEMKRAMDSLETSKPPVVEGFAELTDFQHT</sequence>
<feature type="compositionally biased region" description="Basic and acidic residues" evidence="1">
    <location>
        <begin position="109"/>
        <end position="126"/>
    </location>
</feature>
<reference evidence="2 3" key="1">
    <citation type="submission" date="2016-06" db="EMBL/GenBank/DDBJ databases">
        <authorList>
            <person name="Kjaerup R.B."/>
            <person name="Dalgaard T.S."/>
            <person name="Juul-Madsen H.R."/>
        </authorList>
    </citation>
    <scope>NUCLEOTIDE SEQUENCE [LARGE SCALE GENOMIC DNA]</scope>
</reference>
<organism evidence="2 3">
    <name type="scientific">Zymoseptoria tritici (strain ST99CH_3D7)</name>
    <dbReference type="NCBI Taxonomy" id="1276538"/>
    <lineage>
        <taxon>Eukaryota</taxon>
        <taxon>Fungi</taxon>
        <taxon>Dikarya</taxon>
        <taxon>Ascomycota</taxon>
        <taxon>Pezizomycotina</taxon>
        <taxon>Dothideomycetes</taxon>
        <taxon>Dothideomycetidae</taxon>
        <taxon>Mycosphaerellales</taxon>
        <taxon>Mycosphaerellaceae</taxon>
        <taxon>Zymoseptoria</taxon>
    </lineage>
</organism>
<keyword evidence="3" id="KW-1185">Reference proteome</keyword>
<evidence type="ECO:0000256" key="1">
    <source>
        <dbReference type="SAM" id="MobiDB-lite"/>
    </source>
</evidence>
<evidence type="ECO:0000313" key="3">
    <source>
        <dbReference type="Proteomes" id="UP000215127"/>
    </source>
</evidence>
<dbReference type="Proteomes" id="UP000215127">
    <property type="component" value="Chromosome 10"/>
</dbReference>
<feature type="region of interest" description="Disordered" evidence="1">
    <location>
        <begin position="90"/>
        <end position="126"/>
    </location>
</feature>